<evidence type="ECO:0000313" key="3">
    <source>
        <dbReference type="Proteomes" id="UP000269591"/>
    </source>
</evidence>
<proteinExistence type="predicted"/>
<dbReference type="SUPFAM" id="SSF56281">
    <property type="entry name" value="Metallo-hydrolase/oxidoreductase"/>
    <property type="match status" value="1"/>
</dbReference>
<keyword evidence="3" id="KW-1185">Reference proteome</keyword>
<dbReference type="Proteomes" id="UP000269591">
    <property type="component" value="Unassembled WGS sequence"/>
</dbReference>
<dbReference type="EMBL" id="QIBX01000004">
    <property type="protein sequence ID" value="RNL40832.1"/>
    <property type="molecule type" value="Genomic_DNA"/>
</dbReference>
<name>A0A3N0B126_9ACTN</name>
<dbReference type="GO" id="GO:0016740">
    <property type="term" value="F:transferase activity"/>
    <property type="evidence" value="ECO:0007669"/>
    <property type="project" value="TreeGrafter"/>
</dbReference>
<sequence length="316" mass="34206">MKATVLIDNKAPCRLASEWGLSVLIEHRGRMMLLDTGDSGAFIRNAEALGIDLSRVKSAALSHAHYDHADGFDAFFQVNRIAKLYIAQSAHENCYGIDRGEMVYMGVSRGLFARHARRIVRVSQPTEIAPDVWALPHSTAGLSQRGLEARMFVAPDRPDSTGAEAFDHPDNYLGDALSGKVADLCAAHERVRSCVPVPGEDELAPDDFSHEQSLVVKLDTGIAVFSSCSHCGPDVAIAEAKAFMPGERILALVGGFHLYETSDEEVRALAARLKVANVERIYTGHCTGDRAFAILVEELGEGMVSETASGLTIELD</sequence>
<dbReference type="PANTHER" id="PTHR13754">
    <property type="entry name" value="METALLO-BETA-LACTAMASE SUPERFAMILY PROTEIN"/>
    <property type="match status" value="1"/>
</dbReference>
<organism evidence="2 3">
    <name type="scientific">Slackia equolifaciens</name>
    <dbReference type="NCBI Taxonomy" id="498718"/>
    <lineage>
        <taxon>Bacteria</taxon>
        <taxon>Bacillati</taxon>
        <taxon>Actinomycetota</taxon>
        <taxon>Coriobacteriia</taxon>
        <taxon>Eggerthellales</taxon>
        <taxon>Eggerthellaceae</taxon>
        <taxon>Slackia</taxon>
    </lineage>
</organism>
<dbReference type="CDD" id="cd07713">
    <property type="entry name" value="DHPS-like_MBL-fold"/>
    <property type="match status" value="1"/>
</dbReference>
<evidence type="ECO:0000259" key="1">
    <source>
        <dbReference type="Pfam" id="PF00753"/>
    </source>
</evidence>
<feature type="domain" description="Metallo-beta-lactamase" evidence="1">
    <location>
        <begin position="21"/>
        <end position="145"/>
    </location>
</feature>
<dbReference type="PANTHER" id="PTHR13754:SF13">
    <property type="entry name" value="METALLO-BETA-LACTAMASE SUPERFAMILY PROTEIN (AFU_ORTHOLOGUE AFUA_3G07630)"/>
    <property type="match status" value="1"/>
</dbReference>
<dbReference type="Gene3D" id="3.60.15.10">
    <property type="entry name" value="Ribonuclease Z/Hydroxyacylglutathione hydrolase-like"/>
    <property type="match status" value="1"/>
</dbReference>
<dbReference type="Pfam" id="PF00753">
    <property type="entry name" value="Lactamase_B"/>
    <property type="match status" value="1"/>
</dbReference>
<dbReference type="InterPro" id="IPR041712">
    <property type="entry name" value="DHPS-like_MBL-fold"/>
</dbReference>
<dbReference type="InterPro" id="IPR036866">
    <property type="entry name" value="RibonucZ/Hydroxyglut_hydro"/>
</dbReference>
<comment type="caution">
    <text evidence="2">The sequence shown here is derived from an EMBL/GenBank/DDBJ whole genome shotgun (WGS) entry which is preliminary data.</text>
</comment>
<reference evidence="3" key="1">
    <citation type="submission" date="2018-05" db="EMBL/GenBank/DDBJ databases">
        <title>Genome Sequencing of selected type strains of the family Eggerthellaceae.</title>
        <authorList>
            <person name="Danylec N."/>
            <person name="Stoll D.A."/>
            <person name="Doetsch A."/>
            <person name="Huch M."/>
        </authorList>
    </citation>
    <scope>NUCLEOTIDE SEQUENCE [LARGE SCALE GENOMIC DNA]</scope>
    <source>
        <strain evidence="3">DSM 24851</strain>
    </source>
</reference>
<gene>
    <name evidence="2" type="ORF">DMP06_03945</name>
</gene>
<dbReference type="AlphaFoldDB" id="A0A3N0B126"/>
<evidence type="ECO:0000313" key="2">
    <source>
        <dbReference type="EMBL" id="RNL40832.1"/>
    </source>
</evidence>
<accession>A0A3N0B126</accession>
<dbReference type="InterPro" id="IPR001279">
    <property type="entry name" value="Metallo-B-lactamas"/>
</dbReference>
<protein>
    <recommendedName>
        <fullName evidence="1">Metallo-beta-lactamase domain-containing protein</fullName>
    </recommendedName>
</protein>
<dbReference type="RefSeq" id="WP_123208451.1">
    <property type="nucleotide sequence ID" value="NZ_JBHTHO010000002.1"/>
</dbReference>
<dbReference type="InterPro" id="IPR052926">
    <property type="entry name" value="Metallo-beta-lactamase_dom"/>
</dbReference>
<dbReference type="OrthoDB" id="3196337at2"/>